<accession>W4K0N2</accession>
<protein>
    <recommendedName>
        <fullName evidence="3">CCHC-type domain-containing protein</fullName>
    </recommendedName>
</protein>
<dbReference type="KEGG" id="hir:HETIRDRAFT_104220"/>
<evidence type="ECO:0008006" key="3">
    <source>
        <dbReference type="Google" id="ProtNLM"/>
    </source>
</evidence>
<dbReference type="HOGENOM" id="CLU_1175556_0_0_1"/>
<keyword evidence="2" id="KW-1185">Reference proteome</keyword>
<dbReference type="GeneID" id="20665978"/>
<organism evidence="1 2">
    <name type="scientific">Heterobasidion irregulare (strain TC 32-1)</name>
    <dbReference type="NCBI Taxonomy" id="747525"/>
    <lineage>
        <taxon>Eukaryota</taxon>
        <taxon>Fungi</taxon>
        <taxon>Dikarya</taxon>
        <taxon>Basidiomycota</taxon>
        <taxon>Agaricomycotina</taxon>
        <taxon>Agaricomycetes</taxon>
        <taxon>Russulales</taxon>
        <taxon>Bondarzewiaceae</taxon>
        <taxon>Heterobasidion</taxon>
        <taxon>Heterobasidion annosum species complex</taxon>
    </lineage>
</organism>
<dbReference type="OrthoDB" id="3066483at2759"/>
<evidence type="ECO:0000313" key="2">
    <source>
        <dbReference type="Proteomes" id="UP000030671"/>
    </source>
</evidence>
<reference evidence="1 2" key="1">
    <citation type="journal article" date="2012" name="New Phytol.">
        <title>Insight into trade-off between wood decay and parasitism from the genome of a fungal forest pathogen.</title>
        <authorList>
            <person name="Olson A."/>
            <person name="Aerts A."/>
            <person name="Asiegbu F."/>
            <person name="Belbahri L."/>
            <person name="Bouzid O."/>
            <person name="Broberg A."/>
            <person name="Canback B."/>
            <person name="Coutinho P.M."/>
            <person name="Cullen D."/>
            <person name="Dalman K."/>
            <person name="Deflorio G."/>
            <person name="van Diepen L.T."/>
            <person name="Dunand C."/>
            <person name="Duplessis S."/>
            <person name="Durling M."/>
            <person name="Gonthier P."/>
            <person name="Grimwood J."/>
            <person name="Fossdal C.G."/>
            <person name="Hansson D."/>
            <person name="Henrissat B."/>
            <person name="Hietala A."/>
            <person name="Himmelstrand K."/>
            <person name="Hoffmeister D."/>
            <person name="Hogberg N."/>
            <person name="James T.Y."/>
            <person name="Karlsson M."/>
            <person name="Kohler A."/>
            <person name="Kues U."/>
            <person name="Lee Y.H."/>
            <person name="Lin Y.C."/>
            <person name="Lind M."/>
            <person name="Lindquist E."/>
            <person name="Lombard V."/>
            <person name="Lucas S."/>
            <person name="Lunden K."/>
            <person name="Morin E."/>
            <person name="Murat C."/>
            <person name="Park J."/>
            <person name="Raffaello T."/>
            <person name="Rouze P."/>
            <person name="Salamov A."/>
            <person name="Schmutz J."/>
            <person name="Solheim H."/>
            <person name="Stahlberg J."/>
            <person name="Velez H."/>
            <person name="de Vries R.P."/>
            <person name="Wiebenga A."/>
            <person name="Woodward S."/>
            <person name="Yakovlev I."/>
            <person name="Garbelotto M."/>
            <person name="Martin F."/>
            <person name="Grigoriev I.V."/>
            <person name="Stenlid J."/>
        </authorList>
    </citation>
    <scope>NUCLEOTIDE SEQUENCE [LARGE SCALE GENOMIC DNA]</scope>
    <source>
        <strain evidence="1 2">TC 32-1</strain>
    </source>
</reference>
<sequence>MLITGSEEERKWSVSDMDKLVGETSRVGILSLSELGDYHRRFLAITDIHDAARFVLHGTTSAYSTTSTDISRAAPAAPPTNAIKAEDLATMPANRPSRQPGQGGDNCMFCGSPEHFMRTCFEVTEYIRIGKCKRNIKGKVVLSSGAFVPREITGSNLKDRVDEWHRRNPGQLATGQMMFTVNATPTHPMTIASRHDSPSLLDVTPTYQLTDVQRIASLERELFALRTRGARACEMA</sequence>
<dbReference type="Proteomes" id="UP000030671">
    <property type="component" value="Unassembled WGS sequence"/>
</dbReference>
<dbReference type="RefSeq" id="XP_009549175.1">
    <property type="nucleotide sequence ID" value="XM_009550880.1"/>
</dbReference>
<evidence type="ECO:0000313" key="1">
    <source>
        <dbReference type="EMBL" id="ETW78885.1"/>
    </source>
</evidence>
<dbReference type="EMBL" id="KI925461">
    <property type="protein sequence ID" value="ETW78885.1"/>
    <property type="molecule type" value="Genomic_DNA"/>
</dbReference>
<dbReference type="AlphaFoldDB" id="W4K0N2"/>
<name>W4K0N2_HETIT</name>
<gene>
    <name evidence="1" type="ORF">HETIRDRAFT_104220</name>
</gene>
<proteinExistence type="predicted"/>
<dbReference type="InParanoid" id="W4K0N2"/>